<accession>A0A450X6D5</accession>
<evidence type="ECO:0000313" key="2">
    <source>
        <dbReference type="EMBL" id="VFK24780.1"/>
    </source>
</evidence>
<dbReference type="EMBL" id="CAADFL010001016">
    <property type="protein sequence ID" value="VFK24780.1"/>
    <property type="molecule type" value="Genomic_DNA"/>
</dbReference>
<evidence type="ECO:0000313" key="1">
    <source>
        <dbReference type="EMBL" id="VFJ77420.1"/>
    </source>
</evidence>
<name>A0A450X6D5_9GAMM</name>
<gene>
    <name evidence="2" type="ORF">BECKFM1743B_GA0114221_110172</name>
    <name evidence="1" type="ORF">BECKFM1743C_GA0114222_109802</name>
</gene>
<reference evidence="2" key="1">
    <citation type="submission" date="2019-02" db="EMBL/GenBank/DDBJ databases">
        <authorList>
            <person name="Gruber-Vodicka R. H."/>
            <person name="Seah K. B. B."/>
        </authorList>
    </citation>
    <scope>NUCLEOTIDE SEQUENCE</scope>
    <source>
        <strain evidence="2">BECK_BZ164</strain>
        <strain evidence="1">BECK_BZ165</strain>
    </source>
</reference>
<organism evidence="2">
    <name type="scientific">Candidatus Kentrum sp. FM</name>
    <dbReference type="NCBI Taxonomy" id="2126340"/>
    <lineage>
        <taxon>Bacteria</taxon>
        <taxon>Pseudomonadati</taxon>
        <taxon>Pseudomonadota</taxon>
        <taxon>Gammaproteobacteria</taxon>
        <taxon>Candidatus Kentrum</taxon>
    </lineage>
</organism>
<protein>
    <submittedName>
        <fullName evidence="2">Uncharacterized protein</fullName>
    </submittedName>
</protein>
<sequence>MRGKPDRSFGELAGTMGKQNPIFGKLAGILGRLYRIMGKPSKGFEWSAEGLGNFPKAWAGFPGPWEGLPGIRQGLPGCSGGVLIVWEGLPEIGGSQPKRSESAPEAPEYRISIRERLLPKSCNQDEFM</sequence>
<proteinExistence type="predicted"/>
<dbReference type="AlphaFoldDB" id="A0A450X6D5"/>
<dbReference type="EMBL" id="CAADFA010000980">
    <property type="protein sequence ID" value="VFJ77420.1"/>
    <property type="molecule type" value="Genomic_DNA"/>
</dbReference>